<evidence type="ECO:0008006" key="3">
    <source>
        <dbReference type="Google" id="ProtNLM"/>
    </source>
</evidence>
<dbReference type="InterPro" id="IPR011010">
    <property type="entry name" value="DNA_brk_join_enz"/>
</dbReference>
<dbReference type="Proteomes" id="UP001500974">
    <property type="component" value="Unassembled WGS sequence"/>
</dbReference>
<keyword evidence="2" id="KW-1185">Reference proteome</keyword>
<comment type="caution">
    <text evidence="1">The sequence shown here is derived from an EMBL/GenBank/DDBJ whole genome shotgun (WGS) entry which is preliminary data.</text>
</comment>
<name>A0ABN3AUN8_9MICC</name>
<accession>A0ABN3AUN8</accession>
<dbReference type="SUPFAM" id="SSF56349">
    <property type="entry name" value="DNA breaking-rejoining enzymes"/>
    <property type="match status" value="1"/>
</dbReference>
<reference evidence="1 2" key="1">
    <citation type="journal article" date="2019" name="Int. J. Syst. Evol. Microbiol.">
        <title>The Global Catalogue of Microorganisms (GCM) 10K type strain sequencing project: providing services to taxonomists for standard genome sequencing and annotation.</title>
        <authorList>
            <consortium name="The Broad Institute Genomics Platform"/>
            <consortium name="The Broad Institute Genome Sequencing Center for Infectious Disease"/>
            <person name="Wu L."/>
            <person name="Ma J."/>
        </authorList>
    </citation>
    <scope>NUCLEOTIDE SEQUENCE [LARGE SCALE GENOMIC DNA]</scope>
    <source>
        <strain evidence="1 2">JCM 14917</strain>
    </source>
</reference>
<organism evidence="1 2">
    <name type="scientific">Arthrobacter parietis</name>
    <dbReference type="NCBI Taxonomy" id="271434"/>
    <lineage>
        <taxon>Bacteria</taxon>
        <taxon>Bacillati</taxon>
        <taxon>Actinomycetota</taxon>
        <taxon>Actinomycetes</taxon>
        <taxon>Micrococcales</taxon>
        <taxon>Micrococcaceae</taxon>
        <taxon>Arthrobacter</taxon>
    </lineage>
</organism>
<dbReference type="EMBL" id="BAAAON010000001">
    <property type="protein sequence ID" value="GAA2174644.1"/>
    <property type="molecule type" value="Genomic_DNA"/>
</dbReference>
<proteinExistence type="predicted"/>
<evidence type="ECO:0000313" key="1">
    <source>
        <dbReference type="EMBL" id="GAA2174644.1"/>
    </source>
</evidence>
<sequence length="438" mass="48912">MVEANRFGQQLFLANLRHARVGQHRGTRRKRTKAPITSPAPTFEAFDHRQLTLFPAFRDLANGAIHGFPAPAEPKMAAFLDQILIEHAREHGWSLTTTKRTRRGLAIALGLQDTPGAPMLATDILNLQSIGITTLRLLEVCAASGLLEDNREPAVDRWFETTVAELPEQLRTELERWYTIMLQGSTTPPRSKPRSEITTRLYLRWSLPALRSWAAAGRTSLREITPEDVREVLPEAGNARARMGQGLRCLFRVLKSHRLIFLNPIDPIRTGTHATRIPLPLASAPLRDAINSADPARAAVTSIVAFHGLRSGQLRKLQLTDLHDGRLRLGQRTIPLAQPVRDRISLWLAYREQRWPSTRNPHVFISRRTALDSAPVGVQWITTSIGMTAQQAREDRILHELHASGGDLRRICDMFGLSIAGASRYSTVLAHPDLLGEG</sequence>
<evidence type="ECO:0000313" key="2">
    <source>
        <dbReference type="Proteomes" id="UP001500974"/>
    </source>
</evidence>
<protein>
    <recommendedName>
        <fullName evidence="3">Tyr recombinase domain-containing protein</fullName>
    </recommendedName>
</protein>
<gene>
    <name evidence="1" type="ORF">GCM10009784_13810</name>
</gene>